<evidence type="ECO:0000259" key="1">
    <source>
        <dbReference type="Pfam" id="PF14681"/>
    </source>
</evidence>
<dbReference type="GO" id="GO:0016757">
    <property type="term" value="F:glycosyltransferase activity"/>
    <property type="evidence" value="ECO:0007669"/>
    <property type="project" value="UniProtKB-KW"/>
</dbReference>
<dbReference type="GO" id="GO:0005737">
    <property type="term" value="C:cytoplasm"/>
    <property type="evidence" value="ECO:0007669"/>
    <property type="project" value="TreeGrafter"/>
</dbReference>
<dbReference type="Gene3D" id="3.40.50.2020">
    <property type="match status" value="1"/>
</dbReference>
<evidence type="ECO:0000313" key="3">
    <source>
        <dbReference type="Proteomes" id="UP000800040"/>
    </source>
</evidence>
<dbReference type="GO" id="GO:0000287">
    <property type="term" value="F:magnesium ion binding"/>
    <property type="evidence" value="ECO:0007669"/>
    <property type="project" value="TreeGrafter"/>
</dbReference>
<dbReference type="GO" id="GO:0006564">
    <property type="term" value="P:L-serine biosynthetic process"/>
    <property type="evidence" value="ECO:0007669"/>
    <property type="project" value="TreeGrafter"/>
</dbReference>
<dbReference type="InterPro" id="IPR000836">
    <property type="entry name" value="PRTase_dom"/>
</dbReference>
<keyword evidence="3" id="KW-1185">Reference proteome</keyword>
<dbReference type="Gene3D" id="3.40.50.300">
    <property type="entry name" value="P-loop containing nucleotide triphosphate hydrolases"/>
    <property type="match status" value="1"/>
</dbReference>
<keyword evidence="2" id="KW-0808">Transferase</keyword>
<organism evidence="2 3">
    <name type="scientific">Decorospora gaudefroyi</name>
    <dbReference type="NCBI Taxonomy" id="184978"/>
    <lineage>
        <taxon>Eukaryota</taxon>
        <taxon>Fungi</taxon>
        <taxon>Dikarya</taxon>
        <taxon>Ascomycota</taxon>
        <taxon>Pezizomycotina</taxon>
        <taxon>Dothideomycetes</taxon>
        <taxon>Pleosporomycetidae</taxon>
        <taxon>Pleosporales</taxon>
        <taxon>Pleosporineae</taxon>
        <taxon>Pleosporaceae</taxon>
        <taxon>Decorospora</taxon>
    </lineage>
</organism>
<dbReference type="SUPFAM" id="SSF52540">
    <property type="entry name" value="P-loop containing nucleoside triphosphate hydrolases"/>
    <property type="match status" value="1"/>
</dbReference>
<name>A0A6A5KEQ7_9PLEO</name>
<keyword evidence="2" id="KW-0328">Glycosyltransferase</keyword>
<dbReference type="SUPFAM" id="SSF53271">
    <property type="entry name" value="PRTase-like"/>
    <property type="match status" value="1"/>
</dbReference>
<dbReference type="InterPro" id="IPR029057">
    <property type="entry name" value="PRTase-like"/>
</dbReference>
<dbReference type="PANTHER" id="PTHR43344">
    <property type="entry name" value="PHOSPHOSERINE PHOSPHATASE"/>
    <property type="match status" value="1"/>
</dbReference>
<dbReference type="InterPro" id="IPR036412">
    <property type="entry name" value="HAD-like_sf"/>
</dbReference>
<protein>
    <submittedName>
        <fullName evidence="2">Uracil phosphoribosyltransferase</fullName>
    </submittedName>
</protein>
<dbReference type="CDD" id="cd06223">
    <property type="entry name" value="PRTases_typeI"/>
    <property type="match status" value="1"/>
</dbReference>
<dbReference type="InterPro" id="IPR050582">
    <property type="entry name" value="HAD-like_SerB"/>
</dbReference>
<dbReference type="PANTHER" id="PTHR43344:SF20">
    <property type="entry name" value="URACIL PHOSPHORIBOSYLTRANSFERASE"/>
    <property type="match status" value="1"/>
</dbReference>
<accession>A0A6A5KEQ7</accession>
<dbReference type="Pfam" id="PF14681">
    <property type="entry name" value="UPRTase"/>
    <property type="match status" value="1"/>
</dbReference>
<dbReference type="InterPro" id="IPR023214">
    <property type="entry name" value="HAD_sf"/>
</dbReference>
<dbReference type="EMBL" id="ML975315">
    <property type="protein sequence ID" value="KAF1833642.1"/>
    <property type="molecule type" value="Genomic_DNA"/>
</dbReference>
<dbReference type="AlphaFoldDB" id="A0A6A5KEQ7"/>
<evidence type="ECO:0000313" key="2">
    <source>
        <dbReference type="EMBL" id="KAF1833642.1"/>
    </source>
</evidence>
<dbReference type="Pfam" id="PF12710">
    <property type="entry name" value="HAD"/>
    <property type="match status" value="1"/>
</dbReference>
<proteinExistence type="predicted"/>
<dbReference type="Proteomes" id="UP000800040">
    <property type="component" value="Unassembled WGS sequence"/>
</dbReference>
<reference evidence="2" key="1">
    <citation type="submission" date="2020-01" db="EMBL/GenBank/DDBJ databases">
        <authorList>
            <consortium name="DOE Joint Genome Institute"/>
            <person name="Haridas S."/>
            <person name="Albert R."/>
            <person name="Binder M."/>
            <person name="Bloem J."/>
            <person name="Labutti K."/>
            <person name="Salamov A."/>
            <person name="Andreopoulos B."/>
            <person name="Baker S.E."/>
            <person name="Barry K."/>
            <person name="Bills G."/>
            <person name="Bluhm B.H."/>
            <person name="Cannon C."/>
            <person name="Castanera R."/>
            <person name="Culley D.E."/>
            <person name="Daum C."/>
            <person name="Ezra D."/>
            <person name="Gonzalez J.B."/>
            <person name="Henrissat B."/>
            <person name="Kuo A."/>
            <person name="Liang C."/>
            <person name="Lipzen A."/>
            <person name="Lutzoni F."/>
            <person name="Magnuson J."/>
            <person name="Mondo S."/>
            <person name="Nolan M."/>
            <person name="Ohm R."/>
            <person name="Pangilinan J."/>
            <person name="Park H.-J."/>
            <person name="Ramirez L."/>
            <person name="Alfaro M."/>
            <person name="Sun H."/>
            <person name="Tritt A."/>
            <person name="Yoshinaga Y."/>
            <person name="Zwiers L.-H."/>
            <person name="Turgeon B.G."/>
            <person name="Goodwin S.B."/>
            <person name="Spatafora J.W."/>
            <person name="Crous P.W."/>
            <person name="Grigoriev I.V."/>
        </authorList>
    </citation>
    <scope>NUCLEOTIDE SEQUENCE</scope>
    <source>
        <strain evidence="2">P77</strain>
    </source>
</reference>
<dbReference type="OrthoDB" id="5416609at2759"/>
<dbReference type="InterPro" id="IPR027417">
    <property type="entry name" value="P-loop_NTPase"/>
</dbReference>
<sequence>MTDSENMTTPRSSKPLIIGLYGISGCGKSHTSEGLKTRFPSDKFNFYDGSALIDQVVAGGLTEFKKGSVSQKTAHRIESISKASEDCQKANKIGVITGHYMFWQNEDHAYRIGTEKDWMTYTHIIYLNVDVELIARRRQEDEGRGRNELAIEHLRKWQKTELKELRAICLERKILFSTVTETKSMTGDSTLERVATLLNDFQHHDETANDSLVMRALNSALPNRPELETVLVLDADKTLAPQDTGSLFWQEYNLAGGASSDCPLKELFTKQKYSYASFRQVMLLYEETGEDFDSISDKVAAKAEMYPEMIALLKRVATAPHVGAVIVTCGLRHLWESVLRRYNLSHISVIGGGRLQDGYVVTGDTKGDIVHRLHEKRLRVVAFGDSPLDIKMFQKADEAYVVVGDKGSRSKSMDEVLANEIHEWGLVALQVALPSTSGHRLDLETLPKAKLDSAELDFIFRQRSTARFMHASGKNAAKLLMTPTRNAAYRSHSLRKAHGRVGYYLSMEFLSEIIGLEEIEIQHVQEKLTDGYRFRHEKATLIIPLMRGGEPMAFGVSKAMPAASFAHAKKFRDIEPQNFHGKRTVILVDSVVNSGQSIVEFVEPLRRRYPQIRIIVVAGVVQADAVVIRDGGRADGVDNRFAELLRDDGDFFLVALRKSDNRFKGQGVTDTGHRLFNTTNLD</sequence>
<dbReference type="Pfam" id="PF13207">
    <property type="entry name" value="AAA_17"/>
    <property type="match status" value="1"/>
</dbReference>
<dbReference type="GO" id="GO:0036424">
    <property type="term" value="F:L-phosphoserine phosphatase activity"/>
    <property type="evidence" value="ECO:0007669"/>
    <property type="project" value="TreeGrafter"/>
</dbReference>
<dbReference type="SUPFAM" id="SSF56784">
    <property type="entry name" value="HAD-like"/>
    <property type="match status" value="1"/>
</dbReference>
<dbReference type="Gene3D" id="3.40.50.1000">
    <property type="entry name" value="HAD superfamily/HAD-like"/>
    <property type="match status" value="1"/>
</dbReference>
<gene>
    <name evidence="2" type="ORF">BDW02DRAFT_569850</name>
</gene>
<feature type="domain" description="Phosphoribosyltransferase" evidence="1">
    <location>
        <begin position="474"/>
        <end position="678"/>
    </location>
</feature>